<organism evidence="4 5">
    <name type="scientific">Bacillus halotolerans</name>
    <dbReference type="NCBI Taxonomy" id="260554"/>
    <lineage>
        <taxon>Bacteria</taxon>
        <taxon>Bacillati</taxon>
        <taxon>Bacillota</taxon>
        <taxon>Bacilli</taxon>
        <taxon>Bacillales</taxon>
        <taxon>Bacillaceae</taxon>
        <taxon>Bacillus</taxon>
    </lineage>
</organism>
<dbReference type="InterPro" id="IPR000424">
    <property type="entry name" value="Primosome_PriB/ssb"/>
</dbReference>
<proteinExistence type="predicted"/>
<name>A0A9Q4ELL3_9BACI</name>
<dbReference type="RefSeq" id="WP_268522549.1">
    <property type="nucleotide sequence ID" value="NZ_JALAWA010000013.1"/>
</dbReference>
<feature type="region of interest" description="Disordered" evidence="3">
    <location>
        <begin position="1"/>
        <end position="43"/>
    </location>
</feature>
<dbReference type="Gene3D" id="2.40.50.140">
    <property type="entry name" value="Nucleic acid-binding proteins"/>
    <property type="match status" value="1"/>
</dbReference>
<evidence type="ECO:0000256" key="1">
    <source>
        <dbReference type="ARBA" id="ARBA00023125"/>
    </source>
</evidence>
<comment type="caution">
    <text evidence="4">The sequence shown here is derived from an EMBL/GenBank/DDBJ whole genome shotgun (WGS) entry which is preliminary data.</text>
</comment>
<feature type="compositionally biased region" description="Low complexity" evidence="3">
    <location>
        <begin position="214"/>
        <end position="223"/>
    </location>
</feature>
<keyword evidence="1 2" id="KW-0238">DNA-binding</keyword>
<feature type="region of interest" description="Disordered" evidence="3">
    <location>
        <begin position="143"/>
        <end position="236"/>
    </location>
</feature>
<dbReference type="CDD" id="cd04496">
    <property type="entry name" value="SSB_OBF"/>
    <property type="match status" value="1"/>
</dbReference>
<protein>
    <submittedName>
        <fullName evidence="4">Single-stranded DNA-binding protein</fullName>
    </submittedName>
</protein>
<feature type="compositionally biased region" description="Low complexity" evidence="3">
    <location>
        <begin position="157"/>
        <end position="200"/>
    </location>
</feature>
<dbReference type="EMBL" id="JALAWA010000013">
    <property type="protein sequence ID" value="MCY9186527.1"/>
    <property type="molecule type" value="Genomic_DNA"/>
</dbReference>
<dbReference type="SUPFAM" id="SSF50249">
    <property type="entry name" value="Nucleic acid-binding proteins"/>
    <property type="match status" value="1"/>
</dbReference>
<evidence type="ECO:0000313" key="4">
    <source>
        <dbReference type="EMBL" id="MCY9186527.1"/>
    </source>
</evidence>
<feature type="compositionally biased region" description="Low complexity" evidence="3">
    <location>
        <begin position="7"/>
        <end position="41"/>
    </location>
</feature>
<dbReference type="PROSITE" id="PS50935">
    <property type="entry name" value="SSB"/>
    <property type="match status" value="1"/>
</dbReference>
<accession>A0A9Q4ELL3</accession>
<evidence type="ECO:0000256" key="2">
    <source>
        <dbReference type="PROSITE-ProRule" id="PRU00252"/>
    </source>
</evidence>
<dbReference type="InterPro" id="IPR012340">
    <property type="entry name" value="NA-bd_OB-fold"/>
</dbReference>
<evidence type="ECO:0000256" key="3">
    <source>
        <dbReference type="SAM" id="MobiDB-lite"/>
    </source>
</evidence>
<dbReference type="Proteomes" id="UP001073053">
    <property type="component" value="Unassembled WGS sequence"/>
</dbReference>
<sequence>MNNPYANQGGFQQPGFQQQPQGGFQSQNNNQGNQNGFRNSGYDNHSKIQIIGRITKDPESKVVNNSKVASSSIAVNHTSEKTDFWFIEVWGNEGADSKHNYLVNHCNKGRRVFIEGVPELRQTKKQDGYTYYPTIRVTNIVGLDGGSNQQGQGGGQQQQQQPTGQFNGGYQQQPQGQPQGGFPPQQPQGQPQGFAPTQPQSNAPQGGFPPNPPGAFGAPVGVGAPNGGFPGSPNQQ</sequence>
<dbReference type="Pfam" id="PF00436">
    <property type="entry name" value="SSB"/>
    <property type="match status" value="1"/>
</dbReference>
<dbReference type="AlphaFoldDB" id="A0A9Q4ELL3"/>
<dbReference type="GO" id="GO:0003697">
    <property type="term" value="F:single-stranded DNA binding"/>
    <property type="evidence" value="ECO:0007669"/>
    <property type="project" value="InterPro"/>
</dbReference>
<reference evidence="4" key="1">
    <citation type="submission" date="2022-02" db="EMBL/GenBank/DDBJ databases">
        <title>Crop Bioprotection Bacillus Genome Sequencing.</title>
        <authorList>
            <person name="Dunlap C."/>
        </authorList>
    </citation>
    <scope>NUCLEOTIDE SEQUENCE</scope>
    <source>
        <strain evidence="4">EC49O2N-C10</strain>
    </source>
</reference>
<gene>
    <name evidence="4" type="ORF">MOF03_18125</name>
</gene>
<evidence type="ECO:0000313" key="5">
    <source>
        <dbReference type="Proteomes" id="UP001073053"/>
    </source>
</evidence>